<protein>
    <submittedName>
        <fullName evidence="1">Protein NYNRIN</fullName>
    </submittedName>
</protein>
<dbReference type="AlphaFoldDB" id="A0A8X6T7G0"/>
<keyword evidence="2" id="KW-1185">Reference proteome</keyword>
<dbReference type="Proteomes" id="UP000887013">
    <property type="component" value="Unassembled WGS sequence"/>
</dbReference>
<name>A0A8X6T7G0_NEPPI</name>
<dbReference type="PANTHER" id="PTHR31511:SF12">
    <property type="entry name" value="RHO TERMINATION FACTOR N-TERMINAL DOMAIN-CONTAINING PROTEIN"/>
    <property type="match status" value="1"/>
</dbReference>
<accession>A0A8X6T7G0</accession>
<gene>
    <name evidence="1" type="primary">X975_21590</name>
    <name evidence="1" type="ORF">NPIL_543591</name>
</gene>
<evidence type="ECO:0000313" key="2">
    <source>
        <dbReference type="Proteomes" id="UP000887013"/>
    </source>
</evidence>
<organism evidence="1 2">
    <name type="scientific">Nephila pilipes</name>
    <name type="common">Giant wood spider</name>
    <name type="synonym">Nephila maculata</name>
    <dbReference type="NCBI Taxonomy" id="299642"/>
    <lineage>
        <taxon>Eukaryota</taxon>
        <taxon>Metazoa</taxon>
        <taxon>Ecdysozoa</taxon>
        <taxon>Arthropoda</taxon>
        <taxon>Chelicerata</taxon>
        <taxon>Arachnida</taxon>
        <taxon>Araneae</taxon>
        <taxon>Araneomorphae</taxon>
        <taxon>Entelegynae</taxon>
        <taxon>Araneoidea</taxon>
        <taxon>Nephilidae</taxon>
        <taxon>Nephila</taxon>
    </lineage>
</organism>
<dbReference type="EMBL" id="BMAW01002564">
    <property type="protein sequence ID" value="GFS79258.1"/>
    <property type="molecule type" value="Genomic_DNA"/>
</dbReference>
<proteinExistence type="predicted"/>
<sequence>MKYITPRFRLNCVVELMEDIICEHLEEAFKINQNSFEEFTQRGSGWTLERILKLELNMAKYQPLSPSNYIPLPKTLVDKKKAILNIKNEDQKCFVWCLLAYKLKIDYENNANSVHHCIPHELEIKLDSFRFLPTSLQNLVHNLKESDFSILKQNVSKEKIHLLRKGIHPYEYVDNFQKFLEIALPPASAFYSTLSGEYVSAEDYEQEKNLWSTFKIKSLGEYHYLYVATDVLLLADVFENFRKICLKNYELNPAHYVTSSSLAWQACLKIS</sequence>
<comment type="caution">
    <text evidence="1">The sequence shown here is derived from an EMBL/GenBank/DDBJ whole genome shotgun (WGS) entry which is preliminary data.</text>
</comment>
<evidence type="ECO:0000313" key="1">
    <source>
        <dbReference type="EMBL" id="GFS79258.1"/>
    </source>
</evidence>
<dbReference type="OrthoDB" id="6436795at2759"/>
<dbReference type="PANTHER" id="PTHR31511">
    <property type="entry name" value="PROTEIN CBG23764"/>
    <property type="match status" value="1"/>
</dbReference>
<reference evidence="1" key="1">
    <citation type="submission" date="2020-08" db="EMBL/GenBank/DDBJ databases">
        <title>Multicomponent nature underlies the extraordinary mechanical properties of spider dragline silk.</title>
        <authorList>
            <person name="Kono N."/>
            <person name="Nakamura H."/>
            <person name="Mori M."/>
            <person name="Yoshida Y."/>
            <person name="Ohtoshi R."/>
            <person name="Malay A.D."/>
            <person name="Moran D.A.P."/>
            <person name="Tomita M."/>
            <person name="Numata K."/>
            <person name="Arakawa K."/>
        </authorList>
    </citation>
    <scope>NUCLEOTIDE SEQUENCE</scope>
</reference>